<protein>
    <submittedName>
        <fullName evidence="2">Uncharacterized protein</fullName>
    </submittedName>
</protein>
<feature type="transmembrane region" description="Helical" evidence="1">
    <location>
        <begin position="151"/>
        <end position="170"/>
    </location>
</feature>
<dbReference type="InterPro" id="IPR053258">
    <property type="entry name" value="Ca-permeable_cation_channel"/>
</dbReference>
<evidence type="ECO:0000313" key="3">
    <source>
        <dbReference type="Proteomes" id="UP001630127"/>
    </source>
</evidence>
<evidence type="ECO:0000313" key="2">
    <source>
        <dbReference type="EMBL" id="KAL3499654.1"/>
    </source>
</evidence>
<keyword evidence="1" id="KW-1133">Transmembrane helix</keyword>
<feature type="transmembrane region" description="Helical" evidence="1">
    <location>
        <begin position="182"/>
        <end position="204"/>
    </location>
</feature>
<reference evidence="2 3" key="1">
    <citation type="submission" date="2024-11" db="EMBL/GenBank/DDBJ databases">
        <title>A near-complete genome assembly of Cinchona calisaya.</title>
        <authorList>
            <person name="Lian D.C."/>
            <person name="Zhao X.W."/>
            <person name="Wei L."/>
        </authorList>
    </citation>
    <scope>NUCLEOTIDE SEQUENCE [LARGE SCALE GENOMIC DNA]</scope>
    <source>
        <tissue evidence="2">Nenye</tissue>
    </source>
</reference>
<name>A0ABD2Y1S3_9GENT</name>
<keyword evidence="3" id="KW-1185">Reference proteome</keyword>
<dbReference type="EMBL" id="JBJUIK010000016">
    <property type="protein sequence ID" value="KAL3499654.1"/>
    <property type="molecule type" value="Genomic_DNA"/>
</dbReference>
<feature type="transmembrane region" description="Helical" evidence="1">
    <location>
        <begin position="120"/>
        <end position="139"/>
    </location>
</feature>
<dbReference type="AlphaFoldDB" id="A0ABD2Y1S3"/>
<dbReference type="Gene3D" id="3.40.50.1820">
    <property type="entry name" value="alpha/beta hydrolase"/>
    <property type="match status" value="1"/>
</dbReference>
<keyword evidence="1" id="KW-0812">Transmembrane</keyword>
<evidence type="ECO:0000256" key="1">
    <source>
        <dbReference type="SAM" id="Phobius"/>
    </source>
</evidence>
<comment type="caution">
    <text evidence="2">The sequence shown here is derived from an EMBL/GenBank/DDBJ whole genome shotgun (WGS) entry which is preliminary data.</text>
</comment>
<proteinExistence type="predicted"/>
<keyword evidence="1" id="KW-0472">Membrane</keyword>
<sequence>MQTELYIKEWIGLKSLDDAGRVKYITVPGNHLGISKPDMKKSGRQRHKAEAQEYNATAGDLSLCCTYIVRMSAQAEATNYYYFHHLGRNSSVLFNYTTMNNTVTHYDIPQPQDTLSRSQAIFVLIVTVLLNFLQLKYQGKDQSPFETHPKIALLAVVSLILYCILCNAKLRISGNHPNYIHCLVKNSMVFFGFLSLASLSSVLFPEPFCPFLFSLSILFSLLSILFSLCQLLQSHIRKSWEWLKGIIMDRFCNQVPQDHGRRGLVSVQLPWFNQMAIRGEVDTHVRPPV</sequence>
<dbReference type="PANTHER" id="PTHR34115">
    <property type="entry name" value="PROTEIN, PUTATIVE-RELATED"/>
    <property type="match status" value="1"/>
</dbReference>
<feature type="transmembrane region" description="Helical" evidence="1">
    <location>
        <begin position="210"/>
        <end position="232"/>
    </location>
</feature>
<dbReference type="Proteomes" id="UP001630127">
    <property type="component" value="Unassembled WGS sequence"/>
</dbReference>
<gene>
    <name evidence="2" type="ORF">ACH5RR_038747</name>
</gene>
<organism evidence="2 3">
    <name type="scientific">Cinchona calisaya</name>
    <dbReference type="NCBI Taxonomy" id="153742"/>
    <lineage>
        <taxon>Eukaryota</taxon>
        <taxon>Viridiplantae</taxon>
        <taxon>Streptophyta</taxon>
        <taxon>Embryophyta</taxon>
        <taxon>Tracheophyta</taxon>
        <taxon>Spermatophyta</taxon>
        <taxon>Magnoliopsida</taxon>
        <taxon>eudicotyledons</taxon>
        <taxon>Gunneridae</taxon>
        <taxon>Pentapetalae</taxon>
        <taxon>asterids</taxon>
        <taxon>lamiids</taxon>
        <taxon>Gentianales</taxon>
        <taxon>Rubiaceae</taxon>
        <taxon>Cinchonoideae</taxon>
        <taxon>Cinchoneae</taxon>
        <taxon>Cinchona</taxon>
    </lineage>
</organism>
<accession>A0ABD2Y1S3</accession>
<dbReference type="InterPro" id="IPR029058">
    <property type="entry name" value="AB_hydrolase_fold"/>
</dbReference>
<dbReference type="PANTHER" id="PTHR34115:SF5">
    <property type="entry name" value="PROTEIN, PUTATIVE-RELATED"/>
    <property type="match status" value="1"/>
</dbReference>